<dbReference type="PANTHER" id="PTHR42976:SF1">
    <property type="entry name" value="GH18 DOMAIN-CONTAINING PROTEIN-RELATED"/>
    <property type="match status" value="1"/>
</dbReference>
<sequence>MKSLLKPAAGLVFATALTCTGCSSDPSPSRAAPTLPRTPAPSTETSPDTPDTPDAPDTPSQPPPETPLPRPAFAPYVSATAASGNESMGSASAYNLAFVIAGRGGCTPTWGEYGIGKASVKSRVSALKSSGRSVRVSFGGASGKELATTCKSVSKLAGAYATALDAAGATEADFDIEGPPLSDSKSVALRSKAIALLQQQRPDVRVSFTLPVMPHGLNKDSRAVLKSAKAGGVKVSTVNIMTMNYGSSYDDDMGTYAIKAAKATHGQLKKIFGLSPEAAWKGLALTPMIGVNDVDNETFTVSDAAQVRSFAEKKDIAWVSMWAAARDRQCARGKAKPNVAQTDCSGVKQEAGEFAKAFSG</sequence>
<accession>A0ABX0DSF8</accession>
<dbReference type="CDD" id="cd06543">
    <property type="entry name" value="GH18_PF-ChiA-like"/>
    <property type="match status" value="1"/>
</dbReference>
<gene>
    <name evidence="2" type="ORF">G6048_11675</name>
</gene>
<dbReference type="SUPFAM" id="SSF51445">
    <property type="entry name" value="(Trans)glycosidases"/>
    <property type="match status" value="1"/>
</dbReference>
<dbReference type="RefSeq" id="WP_165339420.1">
    <property type="nucleotide sequence ID" value="NZ_JAAKZX010000027.1"/>
</dbReference>
<organism evidence="2 3">
    <name type="scientific">Streptomyces ureilyticus</name>
    <dbReference type="NCBI Taxonomy" id="1775131"/>
    <lineage>
        <taxon>Bacteria</taxon>
        <taxon>Bacillati</taxon>
        <taxon>Actinomycetota</taxon>
        <taxon>Actinomycetes</taxon>
        <taxon>Kitasatosporales</taxon>
        <taxon>Streptomycetaceae</taxon>
        <taxon>Streptomyces</taxon>
    </lineage>
</organism>
<dbReference type="GO" id="GO:0016787">
    <property type="term" value="F:hydrolase activity"/>
    <property type="evidence" value="ECO:0007669"/>
    <property type="project" value="UniProtKB-KW"/>
</dbReference>
<feature type="compositionally biased region" description="Low complexity" evidence="1">
    <location>
        <begin position="28"/>
        <end position="49"/>
    </location>
</feature>
<keyword evidence="3" id="KW-1185">Reference proteome</keyword>
<dbReference type="PANTHER" id="PTHR42976">
    <property type="entry name" value="BIFUNCTIONAL CHITINASE/LYSOZYME-RELATED"/>
    <property type="match status" value="1"/>
</dbReference>
<dbReference type="InterPro" id="IPR052750">
    <property type="entry name" value="GH18_Chitinase"/>
</dbReference>
<dbReference type="Gene3D" id="3.20.20.80">
    <property type="entry name" value="Glycosidases"/>
    <property type="match status" value="1"/>
</dbReference>
<protein>
    <submittedName>
        <fullName evidence="2">Hydrolase</fullName>
    </submittedName>
</protein>
<dbReference type="Proteomes" id="UP001518140">
    <property type="component" value="Unassembled WGS sequence"/>
</dbReference>
<proteinExistence type="predicted"/>
<keyword evidence="2" id="KW-0378">Hydrolase</keyword>
<feature type="region of interest" description="Disordered" evidence="1">
    <location>
        <begin position="22"/>
        <end position="72"/>
    </location>
</feature>
<evidence type="ECO:0000313" key="3">
    <source>
        <dbReference type="Proteomes" id="UP001518140"/>
    </source>
</evidence>
<feature type="compositionally biased region" description="Pro residues" evidence="1">
    <location>
        <begin position="59"/>
        <end position="72"/>
    </location>
</feature>
<reference evidence="2 3" key="1">
    <citation type="submission" date="2020-02" db="EMBL/GenBank/DDBJ databases">
        <title>Whole-genome analyses of novel actinobacteria.</title>
        <authorList>
            <person name="Sahin N."/>
            <person name="Tokatli A."/>
        </authorList>
    </citation>
    <scope>NUCLEOTIDE SEQUENCE [LARGE SCALE GENOMIC DNA]</scope>
    <source>
        <strain evidence="2 3">YC419</strain>
    </source>
</reference>
<evidence type="ECO:0000256" key="1">
    <source>
        <dbReference type="SAM" id="MobiDB-lite"/>
    </source>
</evidence>
<comment type="caution">
    <text evidence="2">The sequence shown here is derived from an EMBL/GenBank/DDBJ whole genome shotgun (WGS) entry which is preliminary data.</text>
</comment>
<dbReference type="InterPro" id="IPR017853">
    <property type="entry name" value="GH"/>
</dbReference>
<name>A0ABX0DSF8_9ACTN</name>
<dbReference type="EMBL" id="JAAKZX010000027">
    <property type="protein sequence ID" value="NGO42799.1"/>
    <property type="molecule type" value="Genomic_DNA"/>
</dbReference>
<evidence type="ECO:0000313" key="2">
    <source>
        <dbReference type="EMBL" id="NGO42799.1"/>
    </source>
</evidence>